<proteinExistence type="predicted"/>
<keyword evidence="2" id="KW-1185">Reference proteome</keyword>
<evidence type="ECO:0000313" key="2">
    <source>
        <dbReference type="Proteomes" id="UP001500432"/>
    </source>
</evidence>
<evidence type="ECO:0000313" key="1">
    <source>
        <dbReference type="EMBL" id="GAA2197096.1"/>
    </source>
</evidence>
<name>A0ABN3BLK1_9MICC</name>
<sequence length="77" mass="9071">MKERILTTMPDRAAGPGRQYEYLVLSVAPGDSVADARQRVREHSEYGRWELERSRLYMGGGRQYWLRRKIMLVERTA</sequence>
<dbReference type="RefSeq" id="WP_344298105.1">
    <property type="nucleotide sequence ID" value="NZ_BAAAQW010000002.1"/>
</dbReference>
<comment type="caution">
    <text evidence="1">The sequence shown here is derived from an EMBL/GenBank/DDBJ whole genome shotgun (WGS) entry which is preliminary data.</text>
</comment>
<dbReference type="EMBL" id="BAAAQW010000002">
    <property type="protein sequence ID" value="GAA2197096.1"/>
    <property type="molecule type" value="Genomic_DNA"/>
</dbReference>
<organism evidence="1 2">
    <name type="scientific">Sinomonas flava</name>
    <dbReference type="NCBI Taxonomy" id="496857"/>
    <lineage>
        <taxon>Bacteria</taxon>
        <taxon>Bacillati</taxon>
        <taxon>Actinomycetota</taxon>
        <taxon>Actinomycetes</taxon>
        <taxon>Micrococcales</taxon>
        <taxon>Micrococcaceae</taxon>
        <taxon>Sinomonas</taxon>
    </lineage>
</organism>
<gene>
    <name evidence="1" type="ORF">GCM10009849_04740</name>
</gene>
<protein>
    <submittedName>
        <fullName evidence="1">Uncharacterized protein</fullName>
    </submittedName>
</protein>
<reference evidence="1 2" key="1">
    <citation type="journal article" date="2019" name="Int. J. Syst. Evol. Microbiol.">
        <title>The Global Catalogue of Microorganisms (GCM) 10K type strain sequencing project: providing services to taxonomists for standard genome sequencing and annotation.</title>
        <authorList>
            <consortium name="The Broad Institute Genomics Platform"/>
            <consortium name="The Broad Institute Genome Sequencing Center for Infectious Disease"/>
            <person name="Wu L."/>
            <person name="Ma J."/>
        </authorList>
    </citation>
    <scope>NUCLEOTIDE SEQUENCE [LARGE SCALE GENOMIC DNA]</scope>
    <source>
        <strain evidence="1 2">JCM 16034</strain>
    </source>
</reference>
<dbReference type="InterPro" id="IPR043758">
    <property type="entry name" value="DUF5703"/>
</dbReference>
<accession>A0ABN3BLK1</accession>
<dbReference type="Proteomes" id="UP001500432">
    <property type="component" value="Unassembled WGS sequence"/>
</dbReference>
<dbReference type="Pfam" id="PF18963">
    <property type="entry name" value="DUF5703"/>
    <property type="match status" value="1"/>
</dbReference>